<sequence length="154" mass="17393">MNHRSMKLRFLSLTACMLLSFIQVSAPVYINWNVLQDVEFEDKFVKEVNGPMLFPKFTTRMKALNGKLVTVQGYVVPFDPSGAKVALSANPYAACFFCGKAGPASVLTVNLKEPNKKFKTDQYRSFTGKLRLNDSDIKEFYYIIDDAVMSAVRK</sequence>
<feature type="chain" id="PRO_5020305568" evidence="1">
    <location>
        <begin position="27"/>
        <end position="154"/>
    </location>
</feature>
<dbReference type="OrthoDB" id="1348500at2"/>
<evidence type="ECO:0000313" key="2">
    <source>
        <dbReference type="EMBL" id="RXK86024.1"/>
    </source>
</evidence>
<reference evidence="2 3" key="1">
    <citation type="submission" date="2019-01" db="EMBL/GenBank/DDBJ databases">
        <title>Filimonas sp. strain TTM-71.</title>
        <authorList>
            <person name="Chen W.-M."/>
        </authorList>
    </citation>
    <scope>NUCLEOTIDE SEQUENCE [LARGE SCALE GENOMIC DNA]</scope>
    <source>
        <strain evidence="2 3">TTM-71</strain>
    </source>
</reference>
<protein>
    <submittedName>
        <fullName evidence="2">DUF3299 domain-containing protein</fullName>
    </submittedName>
</protein>
<evidence type="ECO:0000313" key="3">
    <source>
        <dbReference type="Proteomes" id="UP000290545"/>
    </source>
</evidence>
<dbReference type="Gene3D" id="2.40.50.870">
    <property type="entry name" value="Protein of unknown function (DUF3299)"/>
    <property type="match status" value="1"/>
</dbReference>
<dbReference type="EMBL" id="SDHZ01000001">
    <property type="protein sequence ID" value="RXK86024.1"/>
    <property type="molecule type" value="Genomic_DNA"/>
</dbReference>
<organism evidence="2 3">
    <name type="scientific">Filimonas effusa</name>
    <dbReference type="NCBI Taxonomy" id="2508721"/>
    <lineage>
        <taxon>Bacteria</taxon>
        <taxon>Pseudomonadati</taxon>
        <taxon>Bacteroidota</taxon>
        <taxon>Chitinophagia</taxon>
        <taxon>Chitinophagales</taxon>
        <taxon>Chitinophagaceae</taxon>
        <taxon>Filimonas</taxon>
    </lineage>
</organism>
<evidence type="ECO:0000256" key="1">
    <source>
        <dbReference type="SAM" id="SignalP"/>
    </source>
</evidence>
<dbReference type="RefSeq" id="WP_129001775.1">
    <property type="nucleotide sequence ID" value="NZ_SDHZ01000001.1"/>
</dbReference>
<feature type="signal peptide" evidence="1">
    <location>
        <begin position="1"/>
        <end position="26"/>
    </location>
</feature>
<dbReference type="AlphaFoldDB" id="A0A4Q1D9G7"/>
<proteinExistence type="predicted"/>
<name>A0A4Q1D9G7_9BACT</name>
<comment type="caution">
    <text evidence="2">The sequence shown here is derived from an EMBL/GenBank/DDBJ whole genome shotgun (WGS) entry which is preliminary data.</text>
</comment>
<keyword evidence="3" id="KW-1185">Reference proteome</keyword>
<accession>A0A4Q1D9G7</accession>
<keyword evidence="1" id="KW-0732">Signal</keyword>
<dbReference type="Proteomes" id="UP000290545">
    <property type="component" value="Unassembled WGS sequence"/>
</dbReference>
<gene>
    <name evidence="2" type="ORF">ESB13_04230</name>
</gene>